<accession>A0A0F8XMA4</accession>
<organism evidence="1">
    <name type="scientific">marine sediment metagenome</name>
    <dbReference type="NCBI Taxonomy" id="412755"/>
    <lineage>
        <taxon>unclassified sequences</taxon>
        <taxon>metagenomes</taxon>
        <taxon>ecological metagenomes</taxon>
    </lineage>
</organism>
<protein>
    <submittedName>
        <fullName evidence="1">Uncharacterized protein</fullName>
    </submittedName>
</protein>
<dbReference type="AlphaFoldDB" id="A0A0F8XMA4"/>
<proteinExistence type="predicted"/>
<dbReference type="EMBL" id="LAZR01062075">
    <property type="protein sequence ID" value="KKK62265.1"/>
    <property type="molecule type" value="Genomic_DNA"/>
</dbReference>
<evidence type="ECO:0000313" key="1">
    <source>
        <dbReference type="EMBL" id="KKK62265.1"/>
    </source>
</evidence>
<comment type="caution">
    <text evidence="1">The sequence shown here is derived from an EMBL/GenBank/DDBJ whole genome shotgun (WGS) entry which is preliminary data.</text>
</comment>
<name>A0A0F8XMA4_9ZZZZ</name>
<gene>
    <name evidence="1" type="ORF">LCGC14_3006040</name>
</gene>
<sequence>MQNYLFFGEEGWQMHATWYARIIFPNKKSQTQS</sequence>
<reference evidence="1" key="1">
    <citation type="journal article" date="2015" name="Nature">
        <title>Complex archaea that bridge the gap between prokaryotes and eukaryotes.</title>
        <authorList>
            <person name="Spang A."/>
            <person name="Saw J.H."/>
            <person name="Jorgensen S.L."/>
            <person name="Zaremba-Niedzwiedzka K."/>
            <person name="Martijn J."/>
            <person name="Lind A.E."/>
            <person name="van Eijk R."/>
            <person name="Schleper C."/>
            <person name="Guy L."/>
            <person name="Ettema T.J."/>
        </authorList>
    </citation>
    <scope>NUCLEOTIDE SEQUENCE</scope>
</reference>
<feature type="non-terminal residue" evidence="1">
    <location>
        <position position="33"/>
    </location>
</feature>